<proteinExistence type="inferred from homology"/>
<dbReference type="SUPFAM" id="SSF54001">
    <property type="entry name" value="Cysteine proteinases"/>
    <property type="match status" value="1"/>
</dbReference>
<evidence type="ECO:0000313" key="4">
    <source>
        <dbReference type="EMBL" id="KAI5418054.1"/>
    </source>
</evidence>
<dbReference type="GO" id="GO:0016579">
    <property type="term" value="P:protein deubiquitination"/>
    <property type="evidence" value="ECO:0007669"/>
    <property type="project" value="TreeGrafter"/>
</dbReference>
<evidence type="ECO:0000256" key="2">
    <source>
        <dbReference type="SAM" id="MobiDB-lite"/>
    </source>
</evidence>
<feature type="region of interest" description="Disordered" evidence="2">
    <location>
        <begin position="302"/>
        <end position="334"/>
    </location>
</feature>
<dbReference type="PANTHER" id="PTHR12419">
    <property type="entry name" value="OTU DOMAIN CONTAINING PROTEIN"/>
    <property type="match status" value="1"/>
</dbReference>
<evidence type="ECO:0000313" key="5">
    <source>
        <dbReference type="Proteomes" id="UP001058974"/>
    </source>
</evidence>
<dbReference type="SUPFAM" id="SSF103642">
    <property type="entry name" value="Sec-C motif"/>
    <property type="match status" value="1"/>
</dbReference>
<feature type="region of interest" description="Disordered" evidence="2">
    <location>
        <begin position="1"/>
        <end position="32"/>
    </location>
</feature>
<dbReference type="GO" id="GO:0004843">
    <property type="term" value="F:cysteine-type deubiquitinase activity"/>
    <property type="evidence" value="ECO:0007669"/>
    <property type="project" value="TreeGrafter"/>
</dbReference>
<dbReference type="PROSITE" id="PS50802">
    <property type="entry name" value="OTU"/>
    <property type="match status" value="1"/>
</dbReference>
<evidence type="ECO:0000259" key="3">
    <source>
        <dbReference type="PROSITE" id="PS50802"/>
    </source>
</evidence>
<dbReference type="Gene3D" id="3.90.70.80">
    <property type="match status" value="2"/>
</dbReference>
<dbReference type="PANTHER" id="PTHR12419:SF7">
    <property type="entry name" value="OTU DOMAIN-CONTAINING PROTEIN 3"/>
    <property type="match status" value="1"/>
</dbReference>
<dbReference type="Gene3D" id="3.10.450.50">
    <property type="match status" value="1"/>
</dbReference>
<accession>A0A9D4XDE5</accession>
<feature type="compositionally biased region" description="Low complexity" evidence="2">
    <location>
        <begin position="13"/>
        <end position="25"/>
    </location>
</feature>
<keyword evidence="5" id="KW-1185">Reference proteome</keyword>
<dbReference type="InterPro" id="IPR003323">
    <property type="entry name" value="OTU_dom"/>
</dbReference>
<feature type="compositionally biased region" description="Basic and acidic residues" evidence="2">
    <location>
        <begin position="394"/>
        <end position="403"/>
    </location>
</feature>
<sequence length="420" mass="47168">MAKPKQQKKPPQKKQQNPQPQNKNQGKQDDTSQFRTQVDALGLRIVEVTADGNCFFRSLADQLEGNEEEHRKYRSMVVKHILDNREMFEPFIEDEVPFDEYCQTMENDGTWAGHMELQAASLVTRSNVCIHRIGVCHYHNRDSCPWKSPSKIYWIDFACCCSLKLIDIHMLVCFLMQNMFPRWYIRNFDDCQVRMVHLSYHDGEHYNSVRLKDDPCDGPARSIIIKADADLSVPSHQTKAKASKPYAQAGRTTFQPGSVKLVMAGSGCESREKVEQILEQVNGDVGSAIEFLIAEQGAEECSSNSDCLPSQASTTGSDENENHETHKESVVENNINDVLSNSSRKTNDNNTLQQNDKKIPRNKVCPCGSKKKYKACCGTASGKQSAKFVVNQEADSRSKKETKGTSAKAEVTPDMGALCI</sequence>
<dbReference type="AlphaFoldDB" id="A0A9D4XDE5"/>
<dbReference type="Gramene" id="Psat04G0262800-T1">
    <property type="protein sequence ID" value="KAI5418054.1"/>
    <property type="gene ID" value="KIW84_042628"/>
</dbReference>
<dbReference type="InterPro" id="IPR004027">
    <property type="entry name" value="SEC_C_motif"/>
</dbReference>
<protein>
    <submittedName>
        <fullName evidence="4">OVARIAN TUMOR DOMAIN-containing deubiquitinating enzyme 7</fullName>
    </submittedName>
</protein>
<feature type="compositionally biased region" description="Basic residues" evidence="2">
    <location>
        <begin position="1"/>
        <end position="12"/>
    </location>
</feature>
<comment type="caution">
    <text evidence="4">The sequence shown here is derived from an EMBL/GenBank/DDBJ whole genome shotgun (WGS) entry which is preliminary data.</text>
</comment>
<dbReference type="CDD" id="cd22771">
    <property type="entry name" value="OTU_plant_OTU7-like"/>
    <property type="match status" value="1"/>
</dbReference>
<feature type="compositionally biased region" description="Polar residues" evidence="2">
    <location>
        <begin position="302"/>
        <end position="317"/>
    </location>
</feature>
<comment type="similarity">
    <text evidence="1">Belongs to the peptidase C85 family.</text>
</comment>
<feature type="domain" description="OTU" evidence="3">
    <location>
        <begin position="43"/>
        <end position="212"/>
    </location>
</feature>
<dbReference type="Pfam" id="PF02338">
    <property type="entry name" value="OTU"/>
    <property type="match status" value="1"/>
</dbReference>
<dbReference type="Proteomes" id="UP001058974">
    <property type="component" value="Chromosome 4"/>
</dbReference>
<dbReference type="InterPro" id="IPR050704">
    <property type="entry name" value="Peptidase_C85-like"/>
</dbReference>
<feature type="compositionally biased region" description="Basic and acidic residues" evidence="2">
    <location>
        <begin position="320"/>
        <end position="330"/>
    </location>
</feature>
<dbReference type="Pfam" id="PF02810">
    <property type="entry name" value="SEC-C"/>
    <property type="match status" value="1"/>
</dbReference>
<dbReference type="EMBL" id="JAMSHJ010000004">
    <property type="protein sequence ID" value="KAI5418054.1"/>
    <property type="molecule type" value="Genomic_DNA"/>
</dbReference>
<reference evidence="4 5" key="1">
    <citation type="journal article" date="2022" name="Nat. Genet.">
        <title>Improved pea reference genome and pan-genome highlight genomic features and evolutionary characteristics.</title>
        <authorList>
            <person name="Yang T."/>
            <person name="Liu R."/>
            <person name="Luo Y."/>
            <person name="Hu S."/>
            <person name="Wang D."/>
            <person name="Wang C."/>
            <person name="Pandey M.K."/>
            <person name="Ge S."/>
            <person name="Xu Q."/>
            <person name="Li N."/>
            <person name="Li G."/>
            <person name="Huang Y."/>
            <person name="Saxena R.K."/>
            <person name="Ji Y."/>
            <person name="Li M."/>
            <person name="Yan X."/>
            <person name="He Y."/>
            <person name="Liu Y."/>
            <person name="Wang X."/>
            <person name="Xiang C."/>
            <person name="Varshney R.K."/>
            <person name="Ding H."/>
            <person name="Gao S."/>
            <person name="Zong X."/>
        </authorList>
    </citation>
    <scope>NUCLEOTIDE SEQUENCE [LARGE SCALE GENOMIC DNA]</scope>
    <source>
        <strain evidence="4 5">cv. Zhongwan 6</strain>
    </source>
</reference>
<organism evidence="4 5">
    <name type="scientific">Pisum sativum</name>
    <name type="common">Garden pea</name>
    <name type="synonym">Lathyrus oleraceus</name>
    <dbReference type="NCBI Taxonomy" id="3888"/>
    <lineage>
        <taxon>Eukaryota</taxon>
        <taxon>Viridiplantae</taxon>
        <taxon>Streptophyta</taxon>
        <taxon>Embryophyta</taxon>
        <taxon>Tracheophyta</taxon>
        <taxon>Spermatophyta</taxon>
        <taxon>Magnoliopsida</taxon>
        <taxon>eudicotyledons</taxon>
        <taxon>Gunneridae</taxon>
        <taxon>Pentapetalae</taxon>
        <taxon>rosids</taxon>
        <taxon>fabids</taxon>
        <taxon>Fabales</taxon>
        <taxon>Fabaceae</taxon>
        <taxon>Papilionoideae</taxon>
        <taxon>50 kb inversion clade</taxon>
        <taxon>NPAAA clade</taxon>
        <taxon>Hologalegina</taxon>
        <taxon>IRL clade</taxon>
        <taxon>Fabeae</taxon>
        <taxon>Lathyrus</taxon>
    </lineage>
</organism>
<name>A0A9D4XDE5_PEA</name>
<evidence type="ECO:0000256" key="1">
    <source>
        <dbReference type="ARBA" id="ARBA00010407"/>
    </source>
</evidence>
<dbReference type="InterPro" id="IPR038765">
    <property type="entry name" value="Papain-like_cys_pep_sf"/>
</dbReference>
<feature type="region of interest" description="Disordered" evidence="2">
    <location>
        <begin position="389"/>
        <end position="420"/>
    </location>
</feature>
<gene>
    <name evidence="4" type="ORF">KIW84_042628</name>
</gene>